<proteinExistence type="predicted"/>
<keyword evidence="2" id="KW-1185">Reference proteome</keyword>
<dbReference type="EMBL" id="FPBJ01000002">
    <property type="protein sequence ID" value="SFU29423.1"/>
    <property type="molecule type" value="Genomic_DNA"/>
</dbReference>
<gene>
    <name evidence="1" type="ORF">SAMN05421784_102104</name>
</gene>
<name>A0A1I7EZQ8_9GAMM</name>
<reference evidence="2" key="1">
    <citation type="submission" date="2016-10" db="EMBL/GenBank/DDBJ databases">
        <authorList>
            <person name="Varghese N."/>
            <person name="Submissions S."/>
        </authorList>
    </citation>
    <scope>NUCLEOTIDE SEQUENCE [LARGE SCALE GENOMIC DNA]</scope>
    <source>
        <strain evidence="2">DSM 18168</strain>
    </source>
</reference>
<evidence type="ECO:0000313" key="2">
    <source>
        <dbReference type="Proteomes" id="UP000242496"/>
    </source>
</evidence>
<dbReference type="Proteomes" id="UP000242496">
    <property type="component" value="Unassembled WGS sequence"/>
</dbReference>
<protein>
    <submittedName>
        <fullName evidence="1">Uncharacterized protein</fullName>
    </submittedName>
</protein>
<dbReference type="STRING" id="351659.SAMN05421784_102104"/>
<evidence type="ECO:0000313" key="1">
    <source>
        <dbReference type="EMBL" id="SFU29423.1"/>
    </source>
</evidence>
<dbReference type="AlphaFoldDB" id="A0A1I7EZQ8"/>
<organism evidence="1 2">
    <name type="scientific">Xenorhabdus koppenhoeferi</name>
    <dbReference type="NCBI Taxonomy" id="351659"/>
    <lineage>
        <taxon>Bacteria</taxon>
        <taxon>Pseudomonadati</taxon>
        <taxon>Pseudomonadota</taxon>
        <taxon>Gammaproteobacteria</taxon>
        <taxon>Enterobacterales</taxon>
        <taxon>Morganellaceae</taxon>
        <taxon>Xenorhabdus</taxon>
    </lineage>
</organism>
<accession>A0A1I7EZQ8</accession>
<sequence length="44" mass="5342">MMKEWSRYILGQCTIYGFQGGYFYLQKYKNDVIKKIESEINEII</sequence>